<evidence type="ECO:0000313" key="1">
    <source>
        <dbReference type="EMBL" id="CAH2035540.1"/>
    </source>
</evidence>
<organism evidence="1 2">
    <name type="scientific">Iphiclides podalirius</name>
    <name type="common">scarce swallowtail</name>
    <dbReference type="NCBI Taxonomy" id="110791"/>
    <lineage>
        <taxon>Eukaryota</taxon>
        <taxon>Metazoa</taxon>
        <taxon>Ecdysozoa</taxon>
        <taxon>Arthropoda</taxon>
        <taxon>Hexapoda</taxon>
        <taxon>Insecta</taxon>
        <taxon>Pterygota</taxon>
        <taxon>Neoptera</taxon>
        <taxon>Endopterygota</taxon>
        <taxon>Lepidoptera</taxon>
        <taxon>Glossata</taxon>
        <taxon>Ditrysia</taxon>
        <taxon>Papilionoidea</taxon>
        <taxon>Papilionidae</taxon>
        <taxon>Papilioninae</taxon>
        <taxon>Iphiclides</taxon>
    </lineage>
</organism>
<accession>A0ABN8HQB9</accession>
<protein>
    <submittedName>
        <fullName evidence="1">Uncharacterized protein</fullName>
    </submittedName>
</protein>
<gene>
    <name evidence="1" type="ORF">IPOD504_LOCUS599</name>
</gene>
<feature type="non-terminal residue" evidence="1">
    <location>
        <position position="1"/>
    </location>
</feature>
<proteinExistence type="predicted"/>
<dbReference type="EMBL" id="OW152813">
    <property type="protein sequence ID" value="CAH2035540.1"/>
    <property type="molecule type" value="Genomic_DNA"/>
</dbReference>
<sequence>MGVSAARPPSACRSRSGLQSLSVRREKRQLASWPAAYAAYFSPYFATGYRVLEDARTELNHGRDRFN</sequence>
<reference evidence="1" key="1">
    <citation type="submission" date="2022-03" db="EMBL/GenBank/DDBJ databases">
        <authorList>
            <person name="Martin H S."/>
        </authorList>
    </citation>
    <scope>NUCLEOTIDE SEQUENCE</scope>
</reference>
<name>A0ABN8HQB9_9NEOP</name>
<evidence type="ECO:0000313" key="2">
    <source>
        <dbReference type="Proteomes" id="UP000837857"/>
    </source>
</evidence>
<dbReference type="Proteomes" id="UP000837857">
    <property type="component" value="Chromosome 1"/>
</dbReference>
<keyword evidence="2" id="KW-1185">Reference proteome</keyword>